<feature type="region of interest" description="Disordered" evidence="4">
    <location>
        <begin position="300"/>
        <end position="327"/>
    </location>
</feature>
<evidence type="ECO:0000256" key="2">
    <source>
        <dbReference type="ARBA" id="ARBA00022803"/>
    </source>
</evidence>
<keyword evidence="6" id="KW-1185">Reference proteome</keyword>
<dbReference type="Pfam" id="PF13432">
    <property type="entry name" value="TPR_16"/>
    <property type="match status" value="1"/>
</dbReference>
<dbReference type="Proteomes" id="UP001291309">
    <property type="component" value="Unassembled WGS sequence"/>
</dbReference>
<name>A0ABU5HAM8_9BACT</name>
<feature type="region of interest" description="Disordered" evidence="4">
    <location>
        <begin position="51"/>
        <end position="71"/>
    </location>
</feature>
<accession>A0ABU5HAM8</accession>
<keyword evidence="1" id="KW-0677">Repeat</keyword>
<feature type="repeat" description="TPR" evidence="3">
    <location>
        <begin position="188"/>
        <end position="221"/>
    </location>
</feature>
<dbReference type="Gene3D" id="1.25.40.10">
    <property type="entry name" value="Tetratricopeptide repeat domain"/>
    <property type="match status" value="1"/>
</dbReference>
<dbReference type="PANTHER" id="PTHR45586">
    <property type="entry name" value="TPR REPEAT-CONTAINING PROTEIN PA4667"/>
    <property type="match status" value="1"/>
</dbReference>
<evidence type="ECO:0000313" key="5">
    <source>
        <dbReference type="EMBL" id="MDY7230525.1"/>
    </source>
</evidence>
<organism evidence="5 6">
    <name type="scientific">Hyalangium rubrum</name>
    <dbReference type="NCBI Taxonomy" id="3103134"/>
    <lineage>
        <taxon>Bacteria</taxon>
        <taxon>Pseudomonadati</taxon>
        <taxon>Myxococcota</taxon>
        <taxon>Myxococcia</taxon>
        <taxon>Myxococcales</taxon>
        <taxon>Cystobacterineae</taxon>
        <taxon>Archangiaceae</taxon>
        <taxon>Hyalangium</taxon>
    </lineage>
</organism>
<comment type="caution">
    <text evidence="5">The sequence shown here is derived from an EMBL/GenBank/DDBJ whole genome shotgun (WGS) entry which is preliminary data.</text>
</comment>
<dbReference type="PROSITE" id="PS50005">
    <property type="entry name" value="TPR"/>
    <property type="match status" value="2"/>
</dbReference>
<protein>
    <submittedName>
        <fullName evidence="5">Tetratricopeptide repeat protein</fullName>
    </submittedName>
</protein>
<gene>
    <name evidence="5" type="ORF">SYV04_29290</name>
</gene>
<dbReference type="SMART" id="SM00028">
    <property type="entry name" value="TPR"/>
    <property type="match status" value="5"/>
</dbReference>
<dbReference type="PANTHER" id="PTHR45586:SF1">
    <property type="entry name" value="LIPOPOLYSACCHARIDE ASSEMBLY PROTEIN B"/>
    <property type="match status" value="1"/>
</dbReference>
<evidence type="ECO:0000256" key="1">
    <source>
        <dbReference type="ARBA" id="ARBA00022737"/>
    </source>
</evidence>
<feature type="repeat" description="TPR" evidence="3">
    <location>
        <begin position="256"/>
        <end position="289"/>
    </location>
</feature>
<dbReference type="RefSeq" id="WP_321549244.1">
    <property type="nucleotide sequence ID" value="NZ_JAXIVS010000011.1"/>
</dbReference>
<reference evidence="5 6" key="1">
    <citation type="submission" date="2023-12" db="EMBL/GenBank/DDBJ databases">
        <title>the genome sequence of Hyalangium sp. s54d21.</title>
        <authorList>
            <person name="Zhang X."/>
        </authorList>
    </citation>
    <scope>NUCLEOTIDE SEQUENCE [LARGE SCALE GENOMIC DNA]</scope>
    <source>
        <strain evidence="6">s54d21</strain>
    </source>
</reference>
<dbReference type="SUPFAM" id="SSF48452">
    <property type="entry name" value="TPR-like"/>
    <property type="match status" value="1"/>
</dbReference>
<dbReference type="Pfam" id="PF07719">
    <property type="entry name" value="TPR_2"/>
    <property type="match status" value="1"/>
</dbReference>
<dbReference type="InterPro" id="IPR019734">
    <property type="entry name" value="TPR_rpt"/>
</dbReference>
<evidence type="ECO:0000313" key="6">
    <source>
        <dbReference type="Proteomes" id="UP001291309"/>
    </source>
</evidence>
<evidence type="ECO:0000256" key="3">
    <source>
        <dbReference type="PROSITE-ProRule" id="PRU00339"/>
    </source>
</evidence>
<dbReference type="EMBL" id="JAXIVS010000011">
    <property type="protein sequence ID" value="MDY7230525.1"/>
    <property type="molecule type" value="Genomic_DNA"/>
</dbReference>
<keyword evidence="2 3" id="KW-0802">TPR repeat</keyword>
<dbReference type="InterPro" id="IPR051012">
    <property type="entry name" value="CellSynth/LPSAsmb/PSIAsmb"/>
</dbReference>
<evidence type="ECO:0000256" key="4">
    <source>
        <dbReference type="SAM" id="MobiDB-lite"/>
    </source>
</evidence>
<sequence>MKTKARALHPHLLPALLPILAVLGIAGYEGLLALRPSRPTSSDMAAAKAVTSAPPSLSLPVESTPATEEGLPPSDELSLAHEHLSRINHLARARTLGELGDFAGALTECRRALHDTPEDEETLRALARLAQLTEQPELAVHAFERLGRLRPDDASPLVQQARLLITLGRYADAARAGEAALLRDSEEPEAYHVIGRAHLAAGNLPEALPRLEQAVHLAPEHGHALNNLGLAYLRSSQDAKAAEVLARAAARLPHVAYVHNNLGVAYERLGRAEEAQAAYAAATRLSPRYVKARLNGDRVNKVARLDVPPPGPRDGLAPGQPSEDTGP</sequence>
<dbReference type="InterPro" id="IPR011990">
    <property type="entry name" value="TPR-like_helical_dom_sf"/>
</dbReference>
<dbReference type="InterPro" id="IPR013105">
    <property type="entry name" value="TPR_2"/>
</dbReference>
<proteinExistence type="predicted"/>